<dbReference type="CDD" id="cd05283">
    <property type="entry name" value="CAD1"/>
    <property type="match status" value="1"/>
</dbReference>
<dbReference type="GO" id="GO:0016616">
    <property type="term" value="F:oxidoreductase activity, acting on the CH-OH group of donors, NAD or NADP as acceptor"/>
    <property type="evidence" value="ECO:0007669"/>
    <property type="project" value="InterPro"/>
</dbReference>
<evidence type="ECO:0000259" key="6">
    <source>
        <dbReference type="Pfam" id="PF08240"/>
    </source>
</evidence>
<comment type="caution">
    <text evidence="7">The sequence shown here is derived from an EMBL/GenBank/DDBJ whole genome shotgun (WGS) entry which is preliminary data.</text>
</comment>
<dbReference type="Pfam" id="PF08240">
    <property type="entry name" value="ADH_N"/>
    <property type="match status" value="1"/>
</dbReference>
<protein>
    <submittedName>
        <fullName evidence="7">Uncharacterized protein</fullName>
    </submittedName>
</protein>
<keyword evidence="4" id="KW-0560">Oxidoreductase</keyword>
<dbReference type="FunFam" id="3.40.50.720:FF:000022">
    <property type="entry name" value="Cinnamyl alcohol dehydrogenase"/>
    <property type="match status" value="1"/>
</dbReference>
<accession>A0AAP0GYG0</accession>
<feature type="domain" description="Alcohol dehydrogenase-like C-terminal" evidence="5">
    <location>
        <begin position="125"/>
        <end position="232"/>
    </location>
</feature>
<evidence type="ECO:0000313" key="8">
    <source>
        <dbReference type="Proteomes" id="UP001408789"/>
    </source>
</evidence>
<dbReference type="PANTHER" id="PTHR42683">
    <property type="entry name" value="ALDEHYDE REDUCTASE"/>
    <property type="match status" value="1"/>
</dbReference>
<evidence type="ECO:0000259" key="5">
    <source>
        <dbReference type="Pfam" id="PF00107"/>
    </source>
</evidence>
<evidence type="ECO:0000256" key="4">
    <source>
        <dbReference type="ARBA" id="ARBA00023002"/>
    </source>
</evidence>
<reference evidence="7 8" key="1">
    <citation type="submission" date="2024-04" db="EMBL/GenBank/DDBJ databases">
        <title>The reference genome of an endangered Asteraceae, Deinandra increscens subsp. villosa, native to the Central Coast of California.</title>
        <authorList>
            <person name="Guilliams M."/>
            <person name="Hasenstab-Lehman K."/>
            <person name="Meyer R."/>
            <person name="Mcevoy S."/>
        </authorList>
    </citation>
    <scope>NUCLEOTIDE SEQUENCE [LARGE SCALE GENOMIC DNA]</scope>
    <source>
        <tissue evidence="7">Leaf</tissue>
    </source>
</reference>
<keyword evidence="2" id="KW-0479">Metal-binding</keyword>
<sequence length="275" mass="29957">MPTKFLHFSHEIVGVVTEVGSKVKKVKAGDKVGVGYMVGSCRSCDQCSDDQEQYCSQITQTYNAHDVVTYGGYSDHMVANEHFIILWPEDLPLDVGAPLLCAGITVYSPMRYYGLDKAGMHVGVVSVISTNPNKKEEAISELGADSFLVSHDQPQMEAAMGTLDGIIDTVSANHALRPLINLLKPNGKLILVGAPAKPHELHTLPLLSGRKLVGGSQIGGIKETQDMIDFAAKNKITTTIELIPIDYINTAMERLKKSDVRYRFVIDVANTLKST</sequence>
<feature type="domain" description="Alcohol dehydrogenase-like N-terminal" evidence="6">
    <location>
        <begin position="8"/>
        <end position="88"/>
    </location>
</feature>
<gene>
    <name evidence="7" type="ORF">SSX86_014890</name>
</gene>
<evidence type="ECO:0000256" key="1">
    <source>
        <dbReference type="ARBA" id="ARBA00001947"/>
    </source>
</evidence>
<keyword evidence="8" id="KW-1185">Reference proteome</keyword>
<evidence type="ECO:0000313" key="7">
    <source>
        <dbReference type="EMBL" id="KAK9065489.1"/>
    </source>
</evidence>
<dbReference type="InterPro" id="IPR013154">
    <property type="entry name" value="ADH-like_N"/>
</dbReference>
<dbReference type="Gene3D" id="3.40.50.720">
    <property type="entry name" value="NAD(P)-binding Rossmann-like Domain"/>
    <property type="match status" value="2"/>
</dbReference>
<keyword evidence="3" id="KW-0862">Zinc</keyword>
<evidence type="ECO:0000256" key="2">
    <source>
        <dbReference type="ARBA" id="ARBA00022723"/>
    </source>
</evidence>
<evidence type="ECO:0000256" key="3">
    <source>
        <dbReference type="ARBA" id="ARBA00022833"/>
    </source>
</evidence>
<dbReference type="EMBL" id="JBCNJP010000016">
    <property type="protein sequence ID" value="KAK9065489.1"/>
    <property type="molecule type" value="Genomic_DNA"/>
</dbReference>
<dbReference type="Proteomes" id="UP001408789">
    <property type="component" value="Unassembled WGS sequence"/>
</dbReference>
<dbReference type="SUPFAM" id="SSF50129">
    <property type="entry name" value="GroES-like"/>
    <property type="match status" value="1"/>
</dbReference>
<dbReference type="AlphaFoldDB" id="A0AAP0GYG0"/>
<dbReference type="InterPro" id="IPR013149">
    <property type="entry name" value="ADH-like_C"/>
</dbReference>
<comment type="cofactor">
    <cofactor evidence="1">
        <name>Zn(2+)</name>
        <dbReference type="ChEBI" id="CHEBI:29105"/>
    </cofactor>
</comment>
<dbReference type="InterPro" id="IPR011032">
    <property type="entry name" value="GroES-like_sf"/>
</dbReference>
<organism evidence="7 8">
    <name type="scientific">Deinandra increscens subsp. villosa</name>
    <dbReference type="NCBI Taxonomy" id="3103831"/>
    <lineage>
        <taxon>Eukaryota</taxon>
        <taxon>Viridiplantae</taxon>
        <taxon>Streptophyta</taxon>
        <taxon>Embryophyta</taxon>
        <taxon>Tracheophyta</taxon>
        <taxon>Spermatophyta</taxon>
        <taxon>Magnoliopsida</taxon>
        <taxon>eudicotyledons</taxon>
        <taxon>Gunneridae</taxon>
        <taxon>Pentapetalae</taxon>
        <taxon>asterids</taxon>
        <taxon>campanulids</taxon>
        <taxon>Asterales</taxon>
        <taxon>Asteraceae</taxon>
        <taxon>Asteroideae</taxon>
        <taxon>Heliantheae alliance</taxon>
        <taxon>Madieae</taxon>
        <taxon>Madiinae</taxon>
        <taxon>Deinandra</taxon>
    </lineage>
</organism>
<dbReference type="Gene3D" id="3.90.180.10">
    <property type="entry name" value="Medium-chain alcohol dehydrogenases, catalytic domain"/>
    <property type="match status" value="2"/>
</dbReference>
<name>A0AAP0GYG0_9ASTR</name>
<dbReference type="SUPFAM" id="SSF51735">
    <property type="entry name" value="NAD(P)-binding Rossmann-fold domains"/>
    <property type="match status" value="1"/>
</dbReference>
<dbReference type="GO" id="GO:0046872">
    <property type="term" value="F:metal ion binding"/>
    <property type="evidence" value="ECO:0007669"/>
    <property type="project" value="UniProtKB-KW"/>
</dbReference>
<dbReference type="InterPro" id="IPR036291">
    <property type="entry name" value="NAD(P)-bd_dom_sf"/>
</dbReference>
<proteinExistence type="predicted"/>
<dbReference type="Pfam" id="PF00107">
    <property type="entry name" value="ADH_zinc_N"/>
    <property type="match status" value="1"/>
</dbReference>
<dbReference type="InterPro" id="IPR047109">
    <property type="entry name" value="CAD-like"/>
</dbReference>
<dbReference type="FunFam" id="3.90.180.10:FF:000100">
    <property type="entry name" value="Putative cinnamyl alcohol dehydrogenase 6"/>
    <property type="match status" value="1"/>
</dbReference>